<feature type="chain" id="PRO_5012777292" description="Lipoprotein" evidence="1">
    <location>
        <begin position="20"/>
        <end position="154"/>
    </location>
</feature>
<keyword evidence="1" id="KW-0732">Signal</keyword>
<dbReference type="AlphaFoldDB" id="A0A1W1I702"/>
<evidence type="ECO:0000313" key="3">
    <source>
        <dbReference type="Proteomes" id="UP000192042"/>
    </source>
</evidence>
<feature type="signal peptide" evidence="1">
    <location>
        <begin position="1"/>
        <end position="19"/>
    </location>
</feature>
<accession>A0A1W1I702</accession>
<evidence type="ECO:0008006" key="4">
    <source>
        <dbReference type="Google" id="ProtNLM"/>
    </source>
</evidence>
<dbReference type="RefSeq" id="WP_080887091.1">
    <property type="nucleotide sequence ID" value="NZ_LT828648.1"/>
</dbReference>
<protein>
    <recommendedName>
        <fullName evidence="4">Lipoprotein</fullName>
    </recommendedName>
</protein>
<dbReference type="PROSITE" id="PS51257">
    <property type="entry name" value="PROKAR_LIPOPROTEIN"/>
    <property type="match status" value="1"/>
</dbReference>
<dbReference type="Proteomes" id="UP000192042">
    <property type="component" value="Chromosome I"/>
</dbReference>
<name>A0A1W1I702_9BACT</name>
<evidence type="ECO:0000313" key="2">
    <source>
        <dbReference type="EMBL" id="SLM48755.1"/>
    </source>
</evidence>
<dbReference type="EMBL" id="LT828648">
    <property type="protein sequence ID" value="SLM48755.1"/>
    <property type="molecule type" value="Genomic_DNA"/>
</dbReference>
<evidence type="ECO:0000256" key="1">
    <source>
        <dbReference type="SAM" id="SignalP"/>
    </source>
</evidence>
<dbReference type="KEGG" id="nja:NSJP_2588"/>
<keyword evidence="3" id="KW-1185">Reference proteome</keyword>
<organism evidence="2 3">
    <name type="scientific">Nitrospira japonica</name>
    <dbReference type="NCBI Taxonomy" id="1325564"/>
    <lineage>
        <taxon>Bacteria</taxon>
        <taxon>Pseudomonadati</taxon>
        <taxon>Nitrospirota</taxon>
        <taxon>Nitrospiria</taxon>
        <taxon>Nitrospirales</taxon>
        <taxon>Nitrospiraceae</taxon>
        <taxon>Nitrospira</taxon>
    </lineage>
</organism>
<proteinExistence type="predicted"/>
<sequence length="154" mass="17428">MRACLLFLVLTMTAGCAFFDRDDDPSPVQDSIPEAVLTASCTELWKHYSDELRLVDDDDANWQMHDDKAQQYFGHFGAACNAADMRDAAAKDLRCKALWGLYVKEVGRMTKEEQTWLDHDAQQTEAMNRIRSSCAKTACTFLPGIKCRMPNNPQ</sequence>
<gene>
    <name evidence="2" type="ORF">NSJP_2588</name>
</gene>
<reference evidence="2" key="1">
    <citation type="submission" date="2017-03" db="EMBL/GenBank/DDBJ databases">
        <authorList>
            <person name="Afonso C.L."/>
            <person name="Miller P.J."/>
            <person name="Scott M.A."/>
            <person name="Spackman E."/>
            <person name="Goraichik I."/>
            <person name="Dimitrov K.M."/>
            <person name="Suarez D.L."/>
            <person name="Swayne D.E."/>
        </authorList>
    </citation>
    <scope>NUCLEOTIDE SEQUENCE [LARGE SCALE GENOMIC DNA]</scope>
    <source>
        <strain evidence="2">Genome sequencing of Nitrospira japonica strain NJ11</strain>
    </source>
</reference>